<dbReference type="OrthoDB" id="8068875at2759"/>
<dbReference type="InterPro" id="IPR035983">
    <property type="entry name" value="Hect_E3_ubiquitin_ligase"/>
</dbReference>
<evidence type="ECO:0000256" key="5">
    <source>
        <dbReference type="ARBA" id="ARBA00022786"/>
    </source>
</evidence>
<dbReference type="EC" id="2.3.2.26" evidence="3"/>
<dbReference type="InterPro" id="IPR000569">
    <property type="entry name" value="HECT_dom"/>
</dbReference>
<dbReference type="GO" id="GO:0005737">
    <property type="term" value="C:cytoplasm"/>
    <property type="evidence" value="ECO:0007669"/>
    <property type="project" value="TreeGrafter"/>
</dbReference>
<dbReference type="Pfam" id="PF00632">
    <property type="entry name" value="HECT"/>
    <property type="match status" value="1"/>
</dbReference>
<protein>
    <recommendedName>
        <fullName evidence="3">HECT-type E3 ubiquitin transferase</fullName>
        <ecNumber evidence="3">2.3.2.26</ecNumber>
    </recommendedName>
</protein>
<evidence type="ECO:0000256" key="6">
    <source>
        <dbReference type="PROSITE-ProRule" id="PRU00104"/>
    </source>
</evidence>
<comment type="pathway">
    <text evidence="2">Protein modification; protein ubiquitination.</text>
</comment>
<comment type="caution">
    <text evidence="8">The sequence shown here is derived from an EMBL/GenBank/DDBJ whole genome shotgun (WGS) entry which is preliminary data.</text>
</comment>
<comment type="catalytic activity">
    <reaction evidence="1">
        <text>S-ubiquitinyl-[E2 ubiquitin-conjugating enzyme]-L-cysteine + [acceptor protein]-L-lysine = [E2 ubiquitin-conjugating enzyme]-L-cysteine + N(6)-ubiquitinyl-[acceptor protein]-L-lysine.</text>
        <dbReference type="EC" id="2.3.2.26"/>
    </reaction>
</comment>
<evidence type="ECO:0000256" key="3">
    <source>
        <dbReference type="ARBA" id="ARBA00012485"/>
    </source>
</evidence>
<dbReference type="GO" id="GO:0000209">
    <property type="term" value="P:protein polyubiquitination"/>
    <property type="evidence" value="ECO:0007669"/>
    <property type="project" value="TreeGrafter"/>
</dbReference>
<dbReference type="SUPFAM" id="SSF56204">
    <property type="entry name" value="Hect, E3 ligase catalytic domain"/>
    <property type="match status" value="1"/>
</dbReference>
<organism evidence="8 9">
    <name type="scientific">Brassica carinata</name>
    <name type="common">Ethiopian mustard</name>
    <name type="synonym">Abyssinian cabbage</name>
    <dbReference type="NCBI Taxonomy" id="52824"/>
    <lineage>
        <taxon>Eukaryota</taxon>
        <taxon>Viridiplantae</taxon>
        <taxon>Streptophyta</taxon>
        <taxon>Embryophyta</taxon>
        <taxon>Tracheophyta</taxon>
        <taxon>Spermatophyta</taxon>
        <taxon>Magnoliopsida</taxon>
        <taxon>eudicotyledons</taxon>
        <taxon>Gunneridae</taxon>
        <taxon>Pentapetalae</taxon>
        <taxon>rosids</taxon>
        <taxon>malvids</taxon>
        <taxon>Brassicales</taxon>
        <taxon>Brassicaceae</taxon>
        <taxon>Brassiceae</taxon>
        <taxon>Brassica</taxon>
    </lineage>
</organism>
<feature type="domain" description="HECT" evidence="7">
    <location>
        <begin position="1"/>
        <end position="129"/>
    </location>
</feature>
<sequence>MELKDIDGLLRGEAHDTISIEDWKLHTGYENFEETDNVIEWFWKLVDGMDEERRHHLLYFWTARMYLPVGGFAELPERLTITRQFGIGDTLPKSQTCSSELQIREYSRIEDMEADFIYITTNYVGFGLI</sequence>
<dbReference type="GO" id="GO:0061630">
    <property type="term" value="F:ubiquitin protein ligase activity"/>
    <property type="evidence" value="ECO:0007669"/>
    <property type="project" value="UniProtKB-EC"/>
</dbReference>
<evidence type="ECO:0000256" key="4">
    <source>
        <dbReference type="ARBA" id="ARBA00022679"/>
    </source>
</evidence>
<dbReference type="EMBL" id="JAAMPC010000046">
    <property type="protein sequence ID" value="KAG2244956.1"/>
    <property type="molecule type" value="Genomic_DNA"/>
</dbReference>
<evidence type="ECO:0000313" key="9">
    <source>
        <dbReference type="Proteomes" id="UP000886595"/>
    </source>
</evidence>
<dbReference type="Proteomes" id="UP000886595">
    <property type="component" value="Unassembled WGS sequence"/>
</dbReference>
<gene>
    <name evidence="8" type="ORF">Bca52824_093226</name>
</gene>
<keyword evidence="9" id="KW-1185">Reference proteome</keyword>
<evidence type="ECO:0000259" key="7">
    <source>
        <dbReference type="PROSITE" id="PS50237"/>
    </source>
</evidence>
<evidence type="ECO:0000313" key="8">
    <source>
        <dbReference type="EMBL" id="KAG2244956.1"/>
    </source>
</evidence>
<dbReference type="GO" id="GO:0006511">
    <property type="term" value="P:ubiquitin-dependent protein catabolic process"/>
    <property type="evidence" value="ECO:0007669"/>
    <property type="project" value="TreeGrafter"/>
</dbReference>
<keyword evidence="5 6" id="KW-0833">Ubl conjugation pathway</keyword>
<keyword evidence="4" id="KW-0808">Transferase</keyword>
<dbReference type="Gene3D" id="3.30.2410.10">
    <property type="entry name" value="Hect, E3 ligase catalytic domain"/>
    <property type="match status" value="1"/>
</dbReference>
<dbReference type="PROSITE" id="PS50237">
    <property type="entry name" value="HECT"/>
    <property type="match status" value="1"/>
</dbReference>
<evidence type="ECO:0000256" key="2">
    <source>
        <dbReference type="ARBA" id="ARBA00004906"/>
    </source>
</evidence>
<dbReference type="AlphaFoldDB" id="A0A8X7TLY7"/>
<dbReference type="PANTHER" id="PTHR11254:SF67">
    <property type="entry name" value="E3 UBIQUITIN-PROTEIN LIGASE HUWE1"/>
    <property type="match status" value="1"/>
</dbReference>
<dbReference type="PANTHER" id="PTHR11254">
    <property type="entry name" value="HECT DOMAIN UBIQUITIN-PROTEIN LIGASE"/>
    <property type="match status" value="1"/>
</dbReference>
<dbReference type="InterPro" id="IPR050409">
    <property type="entry name" value="E3_ubiq-protein_ligase"/>
</dbReference>
<proteinExistence type="predicted"/>
<reference evidence="8 9" key="1">
    <citation type="submission" date="2020-02" db="EMBL/GenBank/DDBJ databases">
        <authorList>
            <person name="Ma Q."/>
            <person name="Huang Y."/>
            <person name="Song X."/>
            <person name="Pei D."/>
        </authorList>
    </citation>
    <scope>NUCLEOTIDE SEQUENCE [LARGE SCALE GENOMIC DNA]</scope>
    <source>
        <strain evidence="8">Sxm20200214</strain>
        <tissue evidence="8">Leaf</tissue>
    </source>
</reference>
<name>A0A8X7TLY7_BRACI</name>
<accession>A0A8X7TLY7</accession>
<feature type="active site" description="Glycyl thioester intermediate" evidence="6">
    <location>
        <position position="97"/>
    </location>
</feature>
<evidence type="ECO:0000256" key="1">
    <source>
        <dbReference type="ARBA" id="ARBA00000885"/>
    </source>
</evidence>